<dbReference type="Proteomes" id="UP000275719">
    <property type="component" value="Unassembled WGS sequence"/>
</dbReference>
<protein>
    <submittedName>
        <fullName evidence="1">Uncharacterized protein</fullName>
    </submittedName>
</protein>
<evidence type="ECO:0000313" key="1">
    <source>
        <dbReference type="EMBL" id="RRJ86690.1"/>
    </source>
</evidence>
<dbReference type="RefSeq" id="WP_125020320.1">
    <property type="nucleotide sequence ID" value="NZ_RQVQ01000073.1"/>
</dbReference>
<organism evidence="1 2">
    <name type="scientific">Paenimyroides tangerinum</name>
    <dbReference type="NCBI Taxonomy" id="2488728"/>
    <lineage>
        <taxon>Bacteria</taxon>
        <taxon>Pseudomonadati</taxon>
        <taxon>Bacteroidota</taxon>
        <taxon>Flavobacteriia</taxon>
        <taxon>Flavobacteriales</taxon>
        <taxon>Flavobacteriaceae</taxon>
        <taxon>Paenimyroides</taxon>
    </lineage>
</organism>
<sequence>MREYYSTYSKELVFILDEDGDNYSSFDKAIEYIDKNTHNTSRDFKHDFIDGGNGFFIIDGITIKISCTNWDGTELRIEKDLLSESDLFKVRKLALEIYNFIHNNSSPQD</sequence>
<dbReference type="EMBL" id="RQVQ01000073">
    <property type="protein sequence ID" value="RRJ86690.1"/>
    <property type="molecule type" value="Genomic_DNA"/>
</dbReference>
<accession>A0A3P3VVI3</accession>
<gene>
    <name evidence="1" type="ORF">EG240_15895</name>
</gene>
<comment type="caution">
    <text evidence="1">The sequence shown here is derived from an EMBL/GenBank/DDBJ whole genome shotgun (WGS) entry which is preliminary data.</text>
</comment>
<evidence type="ECO:0000313" key="2">
    <source>
        <dbReference type="Proteomes" id="UP000275719"/>
    </source>
</evidence>
<proteinExistence type="predicted"/>
<name>A0A3P3VVI3_9FLAO</name>
<reference evidence="1 2" key="1">
    <citation type="submission" date="2018-11" db="EMBL/GenBank/DDBJ databases">
        <title>Flavobacterium sp. nov., YIM 102701-2 draft genome.</title>
        <authorList>
            <person name="Li G."/>
            <person name="Jiang Y."/>
        </authorList>
    </citation>
    <scope>NUCLEOTIDE SEQUENCE [LARGE SCALE GENOMIC DNA]</scope>
    <source>
        <strain evidence="1 2">YIM 102701-2</strain>
    </source>
</reference>
<dbReference type="AlphaFoldDB" id="A0A3P3VVI3"/>
<keyword evidence="2" id="KW-1185">Reference proteome</keyword>